<sequence>MGRTRRKRNIKKERDFCACDNPEEIILLNSWLSKHGMRRNDKLSLAVFHDTGRGVLTKKKIQSGEELMNLPLNLTINVTTILMDNLFYGGNTRTKTSATNNVNNNSFYANKLSNKTHRRGICKARARSALRDLDNTGVRFLRYRAAATVVVRKYPDK</sequence>
<dbReference type="AlphaFoldDB" id="A0A2H1VE78"/>
<dbReference type="Gene3D" id="3.90.1410.10">
    <property type="entry name" value="set domain protein methyltransferase, domain 1"/>
    <property type="match status" value="1"/>
</dbReference>
<organism evidence="1">
    <name type="scientific">Spodoptera frugiperda</name>
    <name type="common">Fall armyworm</name>
    <dbReference type="NCBI Taxonomy" id="7108"/>
    <lineage>
        <taxon>Eukaryota</taxon>
        <taxon>Metazoa</taxon>
        <taxon>Ecdysozoa</taxon>
        <taxon>Arthropoda</taxon>
        <taxon>Hexapoda</taxon>
        <taxon>Insecta</taxon>
        <taxon>Pterygota</taxon>
        <taxon>Neoptera</taxon>
        <taxon>Endopterygota</taxon>
        <taxon>Lepidoptera</taxon>
        <taxon>Glossata</taxon>
        <taxon>Ditrysia</taxon>
        <taxon>Noctuoidea</taxon>
        <taxon>Noctuidae</taxon>
        <taxon>Amphipyrinae</taxon>
        <taxon>Spodoptera</taxon>
    </lineage>
</organism>
<proteinExistence type="predicted"/>
<name>A0A2H1VE78_SPOFR</name>
<dbReference type="InterPro" id="IPR046341">
    <property type="entry name" value="SET_dom_sf"/>
</dbReference>
<evidence type="ECO:0000313" key="1">
    <source>
        <dbReference type="EMBL" id="SOQ39086.1"/>
    </source>
</evidence>
<dbReference type="SUPFAM" id="SSF82199">
    <property type="entry name" value="SET domain"/>
    <property type="match status" value="1"/>
</dbReference>
<protein>
    <submittedName>
        <fullName evidence="1">SFRICE_012671</fullName>
    </submittedName>
</protein>
<dbReference type="EMBL" id="ODYU01002052">
    <property type="protein sequence ID" value="SOQ39086.1"/>
    <property type="molecule type" value="Genomic_DNA"/>
</dbReference>
<accession>A0A2H1VE78</accession>
<gene>
    <name evidence="1" type="ORF">SFRICE_012671</name>
</gene>
<reference evidence="1" key="1">
    <citation type="submission" date="2016-07" db="EMBL/GenBank/DDBJ databases">
        <authorList>
            <person name="Bretaudeau A."/>
        </authorList>
    </citation>
    <scope>NUCLEOTIDE SEQUENCE</scope>
    <source>
        <strain evidence="1">Rice</strain>
        <tissue evidence="1">Whole body</tissue>
    </source>
</reference>